<accession>A0A409Y2G1</accession>
<dbReference type="SUPFAM" id="SSF102462">
    <property type="entry name" value="Peptidyl-tRNA hydrolase II"/>
    <property type="match status" value="1"/>
</dbReference>
<dbReference type="Gene3D" id="3.40.1490.10">
    <property type="entry name" value="Bit1"/>
    <property type="match status" value="1"/>
</dbReference>
<dbReference type="Pfam" id="PF01981">
    <property type="entry name" value="PTH2"/>
    <property type="match status" value="1"/>
</dbReference>
<reference evidence="5 6" key="1">
    <citation type="journal article" date="2018" name="Evol. Lett.">
        <title>Horizontal gene cluster transfer increased hallucinogenic mushroom diversity.</title>
        <authorList>
            <person name="Reynolds H.T."/>
            <person name="Vijayakumar V."/>
            <person name="Gluck-Thaler E."/>
            <person name="Korotkin H.B."/>
            <person name="Matheny P.B."/>
            <person name="Slot J.C."/>
        </authorList>
    </citation>
    <scope>NUCLEOTIDE SEQUENCE [LARGE SCALE GENOMIC DNA]</scope>
    <source>
        <strain evidence="5 6">SRW20</strain>
    </source>
</reference>
<organism evidence="5 6">
    <name type="scientific">Gymnopilus dilepis</name>
    <dbReference type="NCBI Taxonomy" id="231916"/>
    <lineage>
        <taxon>Eukaryota</taxon>
        <taxon>Fungi</taxon>
        <taxon>Dikarya</taxon>
        <taxon>Basidiomycota</taxon>
        <taxon>Agaricomycotina</taxon>
        <taxon>Agaricomycetes</taxon>
        <taxon>Agaricomycetidae</taxon>
        <taxon>Agaricales</taxon>
        <taxon>Agaricineae</taxon>
        <taxon>Hymenogastraceae</taxon>
        <taxon>Gymnopilus</taxon>
    </lineage>
</organism>
<dbReference type="PANTHER" id="PTHR12649">
    <property type="entry name" value="PEPTIDYL-TRNA HYDROLASE 2"/>
    <property type="match status" value="1"/>
</dbReference>
<dbReference type="InterPro" id="IPR023476">
    <property type="entry name" value="Pep_tRNA_hydro_II_dom_sf"/>
</dbReference>
<evidence type="ECO:0000256" key="2">
    <source>
        <dbReference type="ARBA" id="ARBA00022801"/>
    </source>
</evidence>
<evidence type="ECO:0000313" key="5">
    <source>
        <dbReference type="EMBL" id="PPQ97172.1"/>
    </source>
</evidence>
<proteinExistence type="inferred from homology"/>
<comment type="catalytic activity">
    <reaction evidence="4">
        <text>an N-acyl-L-alpha-aminoacyl-tRNA + H2O = an N-acyl-L-amino acid + a tRNA + H(+)</text>
        <dbReference type="Rhea" id="RHEA:54448"/>
        <dbReference type="Rhea" id="RHEA-COMP:10123"/>
        <dbReference type="Rhea" id="RHEA-COMP:13883"/>
        <dbReference type="ChEBI" id="CHEBI:15377"/>
        <dbReference type="ChEBI" id="CHEBI:15378"/>
        <dbReference type="ChEBI" id="CHEBI:59874"/>
        <dbReference type="ChEBI" id="CHEBI:78442"/>
        <dbReference type="ChEBI" id="CHEBI:138191"/>
        <dbReference type="EC" id="3.1.1.29"/>
    </reaction>
</comment>
<dbReference type="EMBL" id="NHYE01001283">
    <property type="protein sequence ID" value="PPQ97172.1"/>
    <property type="molecule type" value="Genomic_DNA"/>
</dbReference>
<dbReference type="InParanoid" id="A0A409Y2G1"/>
<evidence type="ECO:0000256" key="1">
    <source>
        <dbReference type="ARBA" id="ARBA00013260"/>
    </source>
</evidence>
<comment type="similarity">
    <text evidence="3">Belongs to the PTH2 family.</text>
</comment>
<dbReference type="STRING" id="231916.A0A409Y2G1"/>
<sequence>MSHNIPLPFSLPLDLVLAFAVPVVGGLIGYEFGKWASSAPVLPDSKATEQTEEDGDESAWIADGDLAAVSAGLLEPCKMVLVHWERTGQAKIALKAKSEDQLLELEAIAKSLNLCARSVLDPEKGDNVRSVLAIGPAPVRLVDEVTGKLRLL</sequence>
<dbReference type="GO" id="GO:0005829">
    <property type="term" value="C:cytosol"/>
    <property type="evidence" value="ECO:0007669"/>
    <property type="project" value="TreeGrafter"/>
</dbReference>
<name>A0A409Y2G1_9AGAR</name>
<dbReference type="InterPro" id="IPR002833">
    <property type="entry name" value="PTH2"/>
</dbReference>
<keyword evidence="2" id="KW-0378">Hydrolase</keyword>
<evidence type="ECO:0000256" key="4">
    <source>
        <dbReference type="ARBA" id="ARBA00048707"/>
    </source>
</evidence>
<dbReference type="EC" id="3.1.1.29" evidence="1"/>
<dbReference type="Proteomes" id="UP000284706">
    <property type="component" value="Unassembled WGS sequence"/>
</dbReference>
<dbReference type="GO" id="GO:0004045">
    <property type="term" value="F:peptidyl-tRNA hydrolase activity"/>
    <property type="evidence" value="ECO:0007669"/>
    <property type="project" value="UniProtKB-EC"/>
</dbReference>
<dbReference type="PANTHER" id="PTHR12649:SF11">
    <property type="entry name" value="PEPTIDYL-TRNA HYDROLASE 2, MITOCHONDRIAL"/>
    <property type="match status" value="1"/>
</dbReference>
<dbReference type="AlphaFoldDB" id="A0A409Y2G1"/>
<protein>
    <recommendedName>
        <fullName evidence="1">peptidyl-tRNA hydrolase</fullName>
        <ecNumber evidence="1">3.1.1.29</ecNumber>
    </recommendedName>
</protein>
<keyword evidence="6" id="KW-1185">Reference proteome</keyword>
<evidence type="ECO:0000313" key="6">
    <source>
        <dbReference type="Proteomes" id="UP000284706"/>
    </source>
</evidence>
<comment type="caution">
    <text evidence="5">The sequence shown here is derived from an EMBL/GenBank/DDBJ whole genome shotgun (WGS) entry which is preliminary data.</text>
</comment>
<evidence type="ECO:0000256" key="3">
    <source>
        <dbReference type="ARBA" id="ARBA00038050"/>
    </source>
</evidence>
<dbReference type="OrthoDB" id="1733656at2759"/>
<gene>
    <name evidence="5" type="ORF">CVT26_000435</name>
</gene>